<dbReference type="GO" id="GO:0016705">
    <property type="term" value="F:oxidoreductase activity, acting on paired donors, with incorporation or reduction of molecular oxygen"/>
    <property type="evidence" value="ECO:0007669"/>
    <property type="project" value="InterPro"/>
</dbReference>
<dbReference type="PANTHER" id="PTHR46300">
    <property type="entry name" value="P450, PUTATIVE (EUROFUNG)-RELATED-RELATED"/>
    <property type="match status" value="1"/>
</dbReference>
<keyword evidence="11 14" id="KW-0503">Monooxygenase</keyword>
<accession>A0A5C3PSU4</accession>
<dbReference type="PROSITE" id="PS00086">
    <property type="entry name" value="CYTOCHROME_P450"/>
    <property type="match status" value="1"/>
</dbReference>
<evidence type="ECO:0000256" key="13">
    <source>
        <dbReference type="PIRSR" id="PIRSR602401-1"/>
    </source>
</evidence>
<keyword evidence="5 13" id="KW-0349">Heme</keyword>
<dbReference type="EMBL" id="ML210996">
    <property type="protein sequence ID" value="TFK92562.1"/>
    <property type="molecule type" value="Genomic_DNA"/>
</dbReference>
<keyword evidence="6 15" id="KW-0812">Transmembrane</keyword>
<comment type="cofactor">
    <cofactor evidence="1 13">
        <name>heme</name>
        <dbReference type="ChEBI" id="CHEBI:30413"/>
    </cofactor>
</comment>
<evidence type="ECO:0000256" key="5">
    <source>
        <dbReference type="ARBA" id="ARBA00022617"/>
    </source>
</evidence>
<comment type="subcellular location">
    <subcellularLocation>
        <location evidence="2">Membrane</location>
        <topology evidence="2">Single-pass membrane protein</topology>
    </subcellularLocation>
</comment>
<evidence type="ECO:0000256" key="3">
    <source>
        <dbReference type="ARBA" id="ARBA00005179"/>
    </source>
</evidence>
<evidence type="ECO:0000256" key="2">
    <source>
        <dbReference type="ARBA" id="ARBA00004167"/>
    </source>
</evidence>
<dbReference type="InterPro" id="IPR036396">
    <property type="entry name" value="Cyt_P450_sf"/>
</dbReference>
<dbReference type="Proteomes" id="UP000308197">
    <property type="component" value="Unassembled WGS sequence"/>
</dbReference>
<dbReference type="InterPro" id="IPR002401">
    <property type="entry name" value="Cyt_P450_E_grp-I"/>
</dbReference>
<evidence type="ECO:0000256" key="15">
    <source>
        <dbReference type="SAM" id="Phobius"/>
    </source>
</evidence>
<evidence type="ECO:0000256" key="10">
    <source>
        <dbReference type="ARBA" id="ARBA00023004"/>
    </source>
</evidence>
<dbReference type="PANTHER" id="PTHR46300:SF7">
    <property type="entry name" value="P450, PUTATIVE (EUROFUNG)-RELATED"/>
    <property type="match status" value="1"/>
</dbReference>
<keyword evidence="9 14" id="KW-0560">Oxidoreductase</keyword>
<dbReference type="PRINTS" id="PR00463">
    <property type="entry name" value="EP450I"/>
</dbReference>
<comment type="similarity">
    <text evidence="4 14">Belongs to the cytochrome P450 family.</text>
</comment>
<evidence type="ECO:0000313" key="16">
    <source>
        <dbReference type="EMBL" id="TFK92562.1"/>
    </source>
</evidence>
<gene>
    <name evidence="16" type="ORF">K466DRAFT_595132</name>
</gene>
<evidence type="ECO:0000256" key="12">
    <source>
        <dbReference type="ARBA" id="ARBA00023136"/>
    </source>
</evidence>
<dbReference type="Gene3D" id="1.10.630.10">
    <property type="entry name" value="Cytochrome P450"/>
    <property type="match status" value="1"/>
</dbReference>
<feature type="binding site" description="axial binding residue" evidence="13">
    <location>
        <position position="453"/>
    </location>
    <ligand>
        <name>heme</name>
        <dbReference type="ChEBI" id="CHEBI:30413"/>
    </ligand>
    <ligandPart>
        <name>Fe</name>
        <dbReference type="ChEBI" id="CHEBI:18248"/>
    </ligandPart>
</feature>
<dbReference type="GO" id="GO:0004497">
    <property type="term" value="F:monooxygenase activity"/>
    <property type="evidence" value="ECO:0007669"/>
    <property type="project" value="UniProtKB-KW"/>
</dbReference>
<evidence type="ECO:0000313" key="17">
    <source>
        <dbReference type="Proteomes" id="UP000308197"/>
    </source>
</evidence>
<dbReference type="STRING" id="1314778.A0A5C3PSU4"/>
<reference evidence="16 17" key="1">
    <citation type="journal article" date="2019" name="Nat. Ecol. Evol.">
        <title>Megaphylogeny resolves global patterns of mushroom evolution.</title>
        <authorList>
            <person name="Varga T."/>
            <person name="Krizsan K."/>
            <person name="Foldi C."/>
            <person name="Dima B."/>
            <person name="Sanchez-Garcia M."/>
            <person name="Sanchez-Ramirez S."/>
            <person name="Szollosi G.J."/>
            <person name="Szarkandi J.G."/>
            <person name="Papp V."/>
            <person name="Albert L."/>
            <person name="Andreopoulos W."/>
            <person name="Angelini C."/>
            <person name="Antonin V."/>
            <person name="Barry K.W."/>
            <person name="Bougher N.L."/>
            <person name="Buchanan P."/>
            <person name="Buyck B."/>
            <person name="Bense V."/>
            <person name="Catcheside P."/>
            <person name="Chovatia M."/>
            <person name="Cooper J."/>
            <person name="Damon W."/>
            <person name="Desjardin D."/>
            <person name="Finy P."/>
            <person name="Geml J."/>
            <person name="Haridas S."/>
            <person name="Hughes K."/>
            <person name="Justo A."/>
            <person name="Karasinski D."/>
            <person name="Kautmanova I."/>
            <person name="Kiss B."/>
            <person name="Kocsube S."/>
            <person name="Kotiranta H."/>
            <person name="LaButti K.M."/>
            <person name="Lechner B.E."/>
            <person name="Liimatainen K."/>
            <person name="Lipzen A."/>
            <person name="Lukacs Z."/>
            <person name="Mihaltcheva S."/>
            <person name="Morgado L.N."/>
            <person name="Niskanen T."/>
            <person name="Noordeloos M.E."/>
            <person name="Ohm R.A."/>
            <person name="Ortiz-Santana B."/>
            <person name="Ovrebo C."/>
            <person name="Racz N."/>
            <person name="Riley R."/>
            <person name="Savchenko A."/>
            <person name="Shiryaev A."/>
            <person name="Soop K."/>
            <person name="Spirin V."/>
            <person name="Szebenyi C."/>
            <person name="Tomsovsky M."/>
            <person name="Tulloss R.E."/>
            <person name="Uehling J."/>
            <person name="Grigoriev I.V."/>
            <person name="Vagvolgyi C."/>
            <person name="Papp T."/>
            <person name="Martin F.M."/>
            <person name="Miettinen O."/>
            <person name="Hibbett D.S."/>
            <person name="Nagy L.G."/>
        </authorList>
    </citation>
    <scope>NUCLEOTIDE SEQUENCE [LARGE SCALE GENOMIC DNA]</scope>
    <source>
        <strain evidence="16 17">HHB13444</strain>
    </source>
</reference>
<dbReference type="InParanoid" id="A0A5C3PSU4"/>
<dbReference type="AlphaFoldDB" id="A0A5C3PSU4"/>
<dbReference type="GO" id="GO:0020037">
    <property type="term" value="F:heme binding"/>
    <property type="evidence" value="ECO:0007669"/>
    <property type="project" value="InterPro"/>
</dbReference>
<evidence type="ECO:0000256" key="4">
    <source>
        <dbReference type="ARBA" id="ARBA00010617"/>
    </source>
</evidence>
<dbReference type="Pfam" id="PF00067">
    <property type="entry name" value="p450"/>
    <property type="match status" value="1"/>
</dbReference>
<dbReference type="PRINTS" id="PR00385">
    <property type="entry name" value="P450"/>
</dbReference>
<evidence type="ECO:0000256" key="7">
    <source>
        <dbReference type="ARBA" id="ARBA00022723"/>
    </source>
</evidence>
<evidence type="ECO:0000256" key="8">
    <source>
        <dbReference type="ARBA" id="ARBA00022989"/>
    </source>
</evidence>
<sequence>MALLAYVPSLIPAAVSLSLSLLLVYLQHLLSWRRRSRRRPLPPGPKPLPLVGNIHNAPKIKPWVGYRDLCAQYGDLVHLQILNKHIVVLGNPEIIAEYLDKRAANTSDRERTIMLELTGADVNFGFMSYGPWWRRHRRAFWQHFYPGTVEEYRPVQRAAAHELLFRLLNDPANVKDHIRYTFTASLTKVVYDIDGDRSITRQITLVEDAQEGVAQGLVPGKFLVQFLPFLRHVPAWLPGAEFKRLSNKWQAAAWSAKREPFAEVKKALSEKGEKSRSMVGQLLTKLAHAEATDRVRTEEEDIISNVASTAFQAGSETTFSTLTGAFLALSLHPEVLQKAHAELDEVVGPDRLPDFGDRESLVYVGAIIKEILRWSNPTPLGLPHCITEDDELHGYFIPAGTVLFANTWACMHDPREYERPEVFRPERFIRDGKLDPDVRDPADFVFGYGRRVCPGRHFAGESLFITMASLLHCFDIGPPLDERGQPIIIVPEWTDGLLSYVVDARCTVTPRSTQAEALILQAQSQIPGALASWSRSDAYDGMS</sequence>
<keyword evidence="7 13" id="KW-0479">Metal-binding</keyword>
<organism evidence="16 17">
    <name type="scientific">Polyporus arcularius HHB13444</name>
    <dbReference type="NCBI Taxonomy" id="1314778"/>
    <lineage>
        <taxon>Eukaryota</taxon>
        <taxon>Fungi</taxon>
        <taxon>Dikarya</taxon>
        <taxon>Basidiomycota</taxon>
        <taxon>Agaricomycotina</taxon>
        <taxon>Agaricomycetes</taxon>
        <taxon>Polyporales</taxon>
        <taxon>Polyporaceae</taxon>
        <taxon>Polyporus</taxon>
    </lineage>
</organism>
<evidence type="ECO:0000256" key="1">
    <source>
        <dbReference type="ARBA" id="ARBA00001971"/>
    </source>
</evidence>
<dbReference type="CDD" id="cd11065">
    <property type="entry name" value="CYP64-like"/>
    <property type="match status" value="1"/>
</dbReference>
<evidence type="ECO:0000256" key="11">
    <source>
        <dbReference type="ARBA" id="ARBA00023033"/>
    </source>
</evidence>
<evidence type="ECO:0000256" key="14">
    <source>
        <dbReference type="RuleBase" id="RU000461"/>
    </source>
</evidence>
<dbReference type="InterPro" id="IPR050364">
    <property type="entry name" value="Cytochrome_P450_fung"/>
</dbReference>
<dbReference type="GO" id="GO:0005506">
    <property type="term" value="F:iron ion binding"/>
    <property type="evidence" value="ECO:0007669"/>
    <property type="project" value="InterPro"/>
</dbReference>
<name>A0A5C3PSU4_9APHY</name>
<keyword evidence="12 15" id="KW-0472">Membrane</keyword>
<comment type="pathway">
    <text evidence="3">Secondary metabolite biosynthesis.</text>
</comment>
<dbReference type="GO" id="GO:0016020">
    <property type="term" value="C:membrane"/>
    <property type="evidence" value="ECO:0007669"/>
    <property type="project" value="UniProtKB-SubCell"/>
</dbReference>
<evidence type="ECO:0000256" key="6">
    <source>
        <dbReference type="ARBA" id="ARBA00022692"/>
    </source>
</evidence>
<dbReference type="InterPro" id="IPR001128">
    <property type="entry name" value="Cyt_P450"/>
</dbReference>
<dbReference type="InterPro" id="IPR017972">
    <property type="entry name" value="Cyt_P450_CS"/>
</dbReference>
<proteinExistence type="inferred from homology"/>
<evidence type="ECO:0000256" key="9">
    <source>
        <dbReference type="ARBA" id="ARBA00023002"/>
    </source>
</evidence>
<protein>
    <submittedName>
        <fullName evidence="16">Cytochrome P450</fullName>
    </submittedName>
</protein>
<keyword evidence="17" id="KW-1185">Reference proteome</keyword>
<feature type="transmembrane region" description="Helical" evidence="15">
    <location>
        <begin position="6"/>
        <end position="30"/>
    </location>
</feature>
<keyword evidence="8 15" id="KW-1133">Transmembrane helix</keyword>
<keyword evidence="10 13" id="KW-0408">Iron</keyword>
<dbReference type="SUPFAM" id="SSF48264">
    <property type="entry name" value="Cytochrome P450"/>
    <property type="match status" value="1"/>
</dbReference>